<evidence type="ECO:0000313" key="1">
    <source>
        <dbReference type="EMBL" id="SBP33682.1"/>
    </source>
</evidence>
<sequence length="35" mass="3945">LERLLNLVSLRARRATRVNRTSTGSEPSTGWDGFQ</sequence>
<gene>
    <name evidence="1" type="primary">Nfu_g_1_022120</name>
</gene>
<proteinExistence type="predicted"/>
<accession>A0A1A7YSZ2</accession>
<protein>
    <submittedName>
        <fullName evidence="1">Uncharacterized protein</fullName>
    </submittedName>
</protein>
<reference evidence="1" key="1">
    <citation type="submission" date="2016-05" db="EMBL/GenBank/DDBJ databases">
        <authorList>
            <person name="Lavstsen T."/>
            <person name="Jespersen J.S."/>
        </authorList>
    </citation>
    <scope>NUCLEOTIDE SEQUENCE</scope>
    <source>
        <tissue evidence="1">Brain</tissue>
    </source>
</reference>
<dbReference type="EMBL" id="HADX01011450">
    <property type="protein sequence ID" value="SBP33682.1"/>
    <property type="molecule type" value="Transcribed_RNA"/>
</dbReference>
<reference evidence="1" key="2">
    <citation type="submission" date="2016-06" db="EMBL/GenBank/DDBJ databases">
        <title>The genome of a short-lived fish provides insights into sex chromosome evolution and the genetic control of aging.</title>
        <authorList>
            <person name="Reichwald K."/>
            <person name="Felder M."/>
            <person name="Petzold A."/>
            <person name="Koch P."/>
            <person name="Groth M."/>
            <person name="Platzer M."/>
        </authorList>
    </citation>
    <scope>NUCLEOTIDE SEQUENCE</scope>
    <source>
        <tissue evidence="1">Brain</tissue>
    </source>
</reference>
<name>A0A1A7YSZ2_9TELE</name>
<organism evidence="1">
    <name type="scientific">Iconisemion striatum</name>
    <dbReference type="NCBI Taxonomy" id="60296"/>
    <lineage>
        <taxon>Eukaryota</taxon>
        <taxon>Metazoa</taxon>
        <taxon>Chordata</taxon>
        <taxon>Craniata</taxon>
        <taxon>Vertebrata</taxon>
        <taxon>Euteleostomi</taxon>
        <taxon>Actinopterygii</taxon>
        <taxon>Neopterygii</taxon>
        <taxon>Teleostei</taxon>
        <taxon>Neoteleostei</taxon>
        <taxon>Acanthomorphata</taxon>
        <taxon>Ovalentaria</taxon>
        <taxon>Atherinomorphae</taxon>
        <taxon>Cyprinodontiformes</taxon>
        <taxon>Nothobranchiidae</taxon>
        <taxon>Iconisemion</taxon>
    </lineage>
</organism>
<feature type="non-terminal residue" evidence="1">
    <location>
        <position position="1"/>
    </location>
</feature>
<dbReference type="AlphaFoldDB" id="A0A1A7YSZ2"/>